<gene>
    <name evidence="1" type="ORF">PAA8504_00042</name>
</gene>
<dbReference type="Proteomes" id="UP000244912">
    <property type="component" value="Unassembled WGS sequence"/>
</dbReference>
<name>A0A2R8BQ03_9RHOB</name>
<keyword evidence="2" id="KW-1185">Reference proteome</keyword>
<sequence length="98" mass="10464">MSAIDFSLAGLRRPRLLVSAARFGLGTYRREAVLPRLLDGSVPLPGRTSLRGLARLESELEAGRKEGRATYSIAAHVECLTALMAEAQLLNATANAVS</sequence>
<dbReference type="RefSeq" id="WP_108892169.1">
    <property type="nucleotide sequence ID" value="NZ_ONZF01000001.1"/>
</dbReference>
<dbReference type="OrthoDB" id="7875218at2"/>
<organism evidence="1 2">
    <name type="scientific">Palleronia abyssalis</name>
    <dbReference type="NCBI Taxonomy" id="1501240"/>
    <lineage>
        <taxon>Bacteria</taxon>
        <taxon>Pseudomonadati</taxon>
        <taxon>Pseudomonadota</taxon>
        <taxon>Alphaproteobacteria</taxon>
        <taxon>Rhodobacterales</taxon>
        <taxon>Roseobacteraceae</taxon>
        <taxon>Palleronia</taxon>
    </lineage>
</organism>
<evidence type="ECO:0000313" key="2">
    <source>
        <dbReference type="Proteomes" id="UP000244912"/>
    </source>
</evidence>
<dbReference type="InterPro" id="IPR045516">
    <property type="entry name" value="DUF6477"/>
</dbReference>
<protein>
    <submittedName>
        <fullName evidence="1">Uncharacterized protein</fullName>
    </submittedName>
</protein>
<reference evidence="1 2" key="1">
    <citation type="submission" date="2018-03" db="EMBL/GenBank/DDBJ databases">
        <authorList>
            <person name="Keele B.F."/>
        </authorList>
    </citation>
    <scope>NUCLEOTIDE SEQUENCE [LARGE SCALE GENOMIC DNA]</scope>
    <source>
        <strain evidence="1 2">CECT 8504</strain>
    </source>
</reference>
<evidence type="ECO:0000313" key="1">
    <source>
        <dbReference type="EMBL" id="SPJ22254.1"/>
    </source>
</evidence>
<dbReference type="EMBL" id="ONZF01000001">
    <property type="protein sequence ID" value="SPJ22254.1"/>
    <property type="molecule type" value="Genomic_DNA"/>
</dbReference>
<dbReference type="Pfam" id="PF20083">
    <property type="entry name" value="DUF6477"/>
    <property type="match status" value="1"/>
</dbReference>
<dbReference type="AlphaFoldDB" id="A0A2R8BQ03"/>
<accession>A0A2R8BQ03</accession>
<proteinExistence type="predicted"/>